<dbReference type="EMBL" id="GBRH01238300">
    <property type="protein sequence ID" value="JAD59595.1"/>
    <property type="molecule type" value="Transcribed_RNA"/>
</dbReference>
<name>A0A0A9BEG8_ARUDO</name>
<accession>A0A0A9BEG8</accession>
<evidence type="ECO:0000313" key="1">
    <source>
        <dbReference type="EMBL" id="JAD59595.1"/>
    </source>
</evidence>
<reference evidence="1" key="2">
    <citation type="journal article" date="2015" name="Data Brief">
        <title>Shoot transcriptome of the giant reed, Arundo donax.</title>
        <authorList>
            <person name="Barrero R.A."/>
            <person name="Guerrero F.D."/>
            <person name="Moolhuijzen P."/>
            <person name="Goolsby J.A."/>
            <person name="Tidwell J."/>
            <person name="Bellgard S.E."/>
            <person name="Bellgard M.I."/>
        </authorList>
    </citation>
    <scope>NUCLEOTIDE SEQUENCE</scope>
    <source>
        <tissue evidence="1">Shoot tissue taken approximately 20 cm above the soil surface</tissue>
    </source>
</reference>
<sequence>MNYNSSNLTGFSKYEQNIQIQFLQFK</sequence>
<protein>
    <submittedName>
        <fullName evidence="1">Uncharacterized protein</fullName>
    </submittedName>
</protein>
<reference evidence="1" key="1">
    <citation type="submission" date="2014-09" db="EMBL/GenBank/DDBJ databases">
        <authorList>
            <person name="Magalhaes I.L.F."/>
            <person name="Oliveira U."/>
            <person name="Santos F.R."/>
            <person name="Vidigal T.H.D.A."/>
            <person name="Brescovit A.D."/>
            <person name="Santos A.J."/>
        </authorList>
    </citation>
    <scope>NUCLEOTIDE SEQUENCE</scope>
    <source>
        <tissue evidence="1">Shoot tissue taken approximately 20 cm above the soil surface</tissue>
    </source>
</reference>
<organism evidence="1">
    <name type="scientific">Arundo donax</name>
    <name type="common">Giant reed</name>
    <name type="synonym">Donax arundinaceus</name>
    <dbReference type="NCBI Taxonomy" id="35708"/>
    <lineage>
        <taxon>Eukaryota</taxon>
        <taxon>Viridiplantae</taxon>
        <taxon>Streptophyta</taxon>
        <taxon>Embryophyta</taxon>
        <taxon>Tracheophyta</taxon>
        <taxon>Spermatophyta</taxon>
        <taxon>Magnoliopsida</taxon>
        <taxon>Liliopsida</taxon>
        <taxon>Poales</taxon>
        <taxon>Poaceae</taxon>
        <taxon>PACMAD clade</taxon>
        <taxon>Arundinoideae</taxon>
        <taxon>Arundineae</taxon>
        <taxon>Arundo</taxon>
    </lineage>
</organism>
<proteinExistence type="predicted"/>
<dbReference type="AlphaFoldDB" id="A0A0A9BEG8"/>